<reference evidence="8 9" key="1">
    <citation type="journal article" date="2012" name="Genome Biol.">
        <title>Sequencing three crocodilian genomes to illuminate the evolution of archosaurs and amniotes.</title>
        <authorList>
            <person name="St John J.A."/>
            <person name="Braun E.L."/>
            <person name="Isberg S.R."/>
            <person name="Miles L.G."/>
            <person name="Chong A.Y."/>
            <person name="Gongora J."/>
            <person name="Dalzell P."/>
            <person name="Moran C."/>
            <person name="Bed'hom B."/>
            <person name="Abzhanov A."/>
            <person name="Burgess S.C."/>
            <person name="Cooksey A.M."/>
            <person name="Castoe T.A."/>
            <person name="Crawford N.G."/>
            <person name="Densmore L.D."/>
            <person name="Drew J.C."/>
            <person name="Edwards S.V."/>
            <person name="Faircloth B.C."/>
            <person name="Fujita M.K."/>
            <person name="Greenwold M.J."/>
            <person name="Hoffmann F.G."/>
            <person name="Howard J.M."/>
            <person name="Iguchi T."/>
            <person name="Janes D.E."/>
            <person name="Khan S.Y."/>
            <person name="Kohno S."/>
            <person name="de Koning A.J."/>
            <person name="Lance S.L."/>
            <person name="McCarthy F.M."/>
            <person name="McCormack J.E."/>
            <person name="Merchant M.E."/>
            <person name="Peterson D.G."/>
            <person name="Pollock D.D."/>
            <person name="Pourmand N."/>
            <person name="Raney B.J."/>
            <person name="Roessler K.A."/>
            <person name="Sanford J.R."/>
            <person name="Sawyer R.H."/>
            <person name="Schmidt C.J."/>
            <person name="Triplett E.W."/>
            <person name="Tuberville T.D."/>
            <person name="Venegas-Anaya M."/>
            <person name="Howard J.T."/>
            <person name="Jarvis E.D."/>
            <person name="Guillette L.J.Jr."/>
            <person name="Glenn T.C."/>
            <person name="Green R.E."/>
            <person name="Ray D.A."/>
        </authorList>
    </citation>
    <scope>NUCLEOTIDE SEQUENCE [LARGE SCALE GENOMIC DNA]</scope>
    <source>
        <strain evidence="8">KSC_2009_1</strain>
    </source>
</reference>
<dbReference type="AlphaFoldDB" id="A0A151P3E0"/>
<dbReference type="PANTHER" id="PTHR37984">
    <property type="entry name" value="PROTEIN CBG26694"/>
    <property type="match status" value="1"/>
</dbReference>
<evidence type="ECO:0000256" key="3">
    <source>
        <dbReference type="ARBA" id="ARBA00022722"/>
    </source>
</evidence>
<dbReference type="Pfam" id="PF17917">
    <property type="entry name" value="RT_RNaseH"/>
    <property type="match status" value="1"/>
</dbReference>
<dbReference type="EMBL" id="AKHW03001146">
    <property type="protein sequence ID" value="KYO43439.1"/>
    <property type="molecule type" value="Genomic_DNA"/>
</dbReference>
<dbReference type="SUPFAM" id="SSF56672">
    <property type="entry name" value="DNA/RNA polymerases"/>
    <property type="match status" value="1"/>
</dbReference>
<evidence type="ECO:0000256" key="2">
    <source>
        <dbReference type="ARBA" id="ARBA00022695"/>
    </source>
</evidence>
<keyword evidence="4" id="KW-0255">Endonuclease</keyword>
<dbReference type="InterPro" id="IPR041373">
    <property type="entry name" value="RT_RNaseH"/>
</dbReference>
<keyword evidence="9" id="KW-1185">Reference proteome</keyword>
<proteinExistence type="predicted"/>
<dbReference type="Gene3D" id="1.10.4020.10">
    <property type="entry name" value="DNA breaking-rejoining enzymes"/>
    <property type="match status" value="1"/>
</dbReference>
<accession>A0A151P3E0</accession>
<evidence type="ECO:0000313" key="8">
    <source>
        <dbReference type="EMBL" id="KYO43439.1"/>
    </source>
</evidence>
<dbReference type="STRING" id="8496.A0A151P3E0"/>
<organism evidence="8 9">
    <name type="scientific">Alligator mississippiensis</name>
    <name type="common">American alligator</name>
    <dbReference type="NCBI Taxonomy" id="8496"/>
    <lineage>
        <taxon>Eukaryota</taxon>
        <taxon>Metazoa</taxon>
        <taxon>Chordata</taxon>
        <taxon>Craniata</taxon>
        <taxon>Vertebrata</taxon>
        <taxon>Euteleostomi</taxon>
        <taxon>Archelosauria</taxon>
        <taxon>Archosauria</taxon>
        <taxon>Crocodylia</taxon>
        <taxon>Alligatoridae</taxon>
        <taxon>Alligatorinae</taxon>
        <taxon>Alligator</taxon>
    </lineage>
</organism>
<dbReference type="FunFam" id="3.10.20.370:FF:000001">
    <property type="entry name" value="Retrovirus-related Pol polyprotein from transposon 17.6-like protein"/>
    <property type="match status" value="1"/>
</dbReference>
<feature type="domain" description="SCAN box" evidence="7">
    <location>
        <begin position="125"/>
        <end position="201"/>
    </location>
</feature>
<dbReference type="InterPro" id="IPR043502">
    <property type="entry name" value="DNA/RNA_pol_sf"/>
</dbReference>
<keyword evidence="5" id="KW-0378">Hydrolase</keyword>
<evidence type="ECO:0000256" key="4">
    <source>
        <dbReference type="ARBA" id="ARBA00022759"/>
    </source>
</evidence>
<dbReference type="PANTHER" id="PTHR37984:SF5">
    <property type="entry name" value="PROTEIN NYNRIN-LIKE"/>
    <property type="match status" value="1"/>
</dbReference>
<dbReference type="CDD" id="cd09274">
    <property type="entry name" value="RNase_HI_RT_Ty3"/>
    <property type="match status" value="1"/>
</dbReference>
<gene>
    <name evidence="8" type="ORF">Y1Q_0013504</name>
</gene>
<dbReference type="Gene3D" id="3.10.20.370">
    <property type="match status" value="1"/>
</dbReference>
<keyword evidence="1" id="KW-0808">Transferase</keyword>
<name>A0A151P3E0_ALLMI</name>
<evidence type="ECO:0000256" key="6">
    <source>
        <dbReference type="ARBA" id="ARBA00022918"/>
    </source>
</evidence>
<evidence type="ECO:0000313" key="9">
    <source>
        <dbReference type="Proteomes" id="UP000050525"/>
    </source>
</evidence>
<protein>
    <recommendedName>
        <fullName evidence="7">SCAN box domain-containing protein</fullName>
    </recommendedName>
</protein>
<evidence type="ECO:0000256" key="5">
    <source>
        <dbReference type="ARBA" id="ARBA00022801"/>
    </source>
</evidence>
<keyword evidence="6" id="KW-0695">RNA-directed DNA polymerase</keyword>
<comment type="caution">
    <text evidence="8">The sequence shown here is derived from an EMBL/GenBank/DDBJ whole genome shotgun (WGS) entry which is preliminary data.</text>
</comment>
<sequence>MEDPDIVAYANAQPVPMTAVDVLGQNLQALTQIVNSQQQMFDRQQEWLRRSQVSFKMPKMMKDDDPEAYIEAFEHHALMTGLPQDYWASHLGALVVGAAQAAYRDYEQVKQAILYRLEISPDHYRCLFRARKGPDERRPQVLLQLLRDLLDKWVNPVGSDRDDLADQVILEQFQNDLEERTQRWVRQHSPRNWEEALKLAEAFAVAEASYLRERRSPGPASVLLKEAEQQRAPIWGAGRDTTDASEMAVGAVLTQEEEGIERPIAYASLKLSSAERRYATIERECLAIRWAMDHFWYYLMGQEFKLVMDHAPLLWLSTARTDNDRIT</sequence>
<dbReference type="GO" id="GO:0003964">
    <property type="term" value="F:RNA-directed DNA polymerase activity"/>
    <property type="evidence" value="ECO:0007669"/>
    <property type="project" value="UniProtKB-KW"/>
</dbReference>
<dbReference type="SUPFAM" id="SSF47353">
    <property type="entry name" value="Retrovirus capsid dimerization domain-like"/>
    <property type="match status" value="1"/>
</dbReference>
<dbReference type="InterPro" id="IPR050951">
    <property type="entry name" value="Retrovirus_Pol_polyprotein"/>
</dbReference>
<dbReference type="GO" id="GO:0004519">
    <property type="term" value="F:endonuclease activity"/>
    <property type="evidence" value="ECO:0007669"/>
    <property type="project" value="UniProtKB-KW"/>
</dbReference>
<evidence type="ECO:0000259" key="7">
    <source>
        <dbReference type="PROSITE" id="PS50804"/>
    </source>
</evidence>
<keyword evidence="2" id="KW-0548">Nucleotidyltransferase</keyword>
<dbReference type="PROSITE" id="PS50804">
    <property type="entry name" value="SCAN_BOX"/>
    <property type="match status" value="1"/>
</dbReference>
<dbReference type="GO" id="GO:0016787">
    <property type="term" value="F:hydrolase activity"/>
    <property type="evidence" value="ECO:0007669"/>
    <property type="project" value="UniProtKB-KW"/>
</dbReference>
<dbReference type="InterPro" id="IPR003309">
    <property type="entry name" value="SCAN_dom"/>
</dbReference>
<dbReference type="Pfam" id="PF02023">
    <property type="entry name" value="SCAN"/>
    <property type="match status" value="1"/>
</dbReference>
<evidence type="ECO:0000256" key="1">
    <source>
        <dbReference type="ARBA" id="ARBA00022679"/>
    </source>
</evidence>
<dbReference type="Proteomes" id="UP000050525">
    <property type="component" value="Unassembled WGS sequence"/>
</dbReference>
<dbReference type="InterPro" id="IPR038269">
    <property type="entry name" value="SCAN_sf"/>
</dbReference>
<keyword evidence="3" id="KW-0540">Nuclease</keyword>